<dbReference type="Gene3D" id="3.40.50.300">
    <property type="entry name" value="P-loop containing nucleotide triphosphate hydrolases"/>
    <property type="match status" value="1"/>
</dbReference>
<evidence type="ECO:0000313" key="4">
    <source>
        <dbReference type="EMBL" id="HDI83397.1"/>
    </source>
</evidence>
<reference evidence="4" key="1">
    <citation type="journal article" date="2020" name="mSystems">
        <title>Genome- and Community-Level Interaction Insights into Carbon Utilization and Element Cycling Functions of Hydrothermarchaeota in Hydrothermal Sediment.</title>
        <authorList>
            <person name="Zhou Z."/>
            <person name="Liu Y."/>
            <person name="Xu W."/>
            <person name="Pan J."/>
            <person name="Luo Z.H."/>
            <person name="Li M."/>
        </authorList>
    </citation>
    <scope>NUCLEOTIDE SEQUENCE [LARGE SCALE GENOMIC DNA]</scope>
    <source>
        <strain evidence="4">HyVt-102</strain>
    </source>
</reference>
<organism evidence="4">
    <name type="scientific">candidate division WOR-3 bacterium</name>
    <dbReference type="NCBI Taxonomy" id="2052148"/>
    <lineage>
        <taxon>Bacteria</taxon>
        <taxon>Bacteria division WOR-3</taxon>
    </lineage>
</organism>
<dbReference type="EMBL" id="DQWE01000300">
    <property type="protein sequence ID" value="HDI83397.1"/>
    <property type="molecule type" value="Genomic_DNA"/>
</dbReference>
<dbReference type="PIRSF" id="PIRSF000705">
    <property type="entry name" value="DNK"/>
    <property type="match status" value="1"/>
</dbReference>
<comment type="caution">
    <text evidence="4">The sequence shown here is derived from an EMBL/GenBank/DDBJ whole genome shotgun (WGS) entry which is preliminary data.</text>
</comment>
<keyword evidence="4" id="KW-0418">Kinase</keyword>
<dbReference type="Pfam" id="PF01712">
    <property type="entry name" value="dNK"/>
    <property type="match status" value="1"/>
</dbReference>
<evidence type="ECO:0000259" key="3">
    <source>
        <dbReference type="Pfam" id="PF01712"/>
    </source>
</evidence>
<gene>
    <name evidence="4" type="ORF">ENF18_06360</name>
</gene>
<sequence>MENWHFIGIEGVIGVGKTTLANILGRRFRAKVILEEVEENPFLPQFYEDPQRYAFVTQLFFLLSRYNSLKEITTRDIFARRVVSDYIFEKDRIFAAINLDDRERLLYEKIYTLLERDIPSPDLVIYLQADTDVLLERIKKRGRPYEMNIDPDYIKVLNETYNDFFLHYRKGPVLIVNSNRFNFPRDEKAVDLLVERIKEVQSGLNFLSMEG</sequence>
<feature type="binding site" evidence="1">
    <location>
        <position position="80"/>
    </location>
    <ligand>
        <name>substrate</name>
    </ligand>
</feature>
<dbReference type="GO" id="GO:0005524">
    <property type="term" value="F:ATP binding"/>
    <property type="evidence" value="ECO:0007669"/>
    <property type="project" value="UniProtKB-KW"/>
</dbReference>
<dbReference type="SUPFAM" id="SSF52540">
    <property type="entry name" value="P-loop containing nucleoside triphosphate hydrolases"/>
    <property type="match status" value="1"/>
</dbReference>
<dbReference type="Proteomes" id="UP000885847">
    <property type="component" value="Unassembled WGS sequence"/>
</dbReference>
<evidence type="ECO:0000256" key="2">
    <source>
        <dbReference type="PIRSR" id="PIRSR000705-3"/>
    </source>
</evidence>
<dbReference type="GO" id="GO:0005737">
    <property type="term" value="C:cytoplasm"/>
    <property type="evidence" value="ECO:0007669"/>
    <property type="project" value="TreeGrafter"/>
</dbReference>
<dbReference type="CDD" id="cd01673">
    <property type="entry name" value="dNK"/>
    <property type="match status" value="1"/>
</dbReference>
<feature type="binding site" evidence="2">
    <location>
        <begin position="137"/>
        <end position="141"/>
    </location>
    <ligand>
        <name>ATP</name>
        <dbReference type="ChEBI" id="CHEBI:30616"/>
    </ligand>
</feature>
<dbReference type="InterPro" id="IPR031314">
    <property type="entry name" value="DNK_dom"/>
</dbReference>
<feature type="binding site" evidence="1">
    <location>
        <position position="58"/>
    </location>
    <ligand>
        <name>substrate</name>
    </ligand>
</feature>
<feature type="domain" description="Deoxynucleoside kinase" evidence="3">
    <location>
        <begin position="7"/>
        <end position="200"/>
    </location>
</feature>
<dbReference type="InterPro" id="IPR002624">
    <property type="entry name" value="DCK/DGK"/>
</dbReference>
<keyword evidence="2" id="KW-0067">ATP-binding</keyword>
<feature type="binding site" evidence="1">
    <location>
        <position position="146"/>
    </location>
    <ligand>
        <name>substrate</name>
    </ligand>
</feature>
<name>A0A7C0VBK8_UNCW3</name>
<proteinExistence type="predicted"/>
<protein>
    <submittedName>
        <fullName evidence="4">Deoxynucleoside kinase</fullName>
    </submittedName>
</protein>
<feature type="binding site" evidence="1">
    <location>
        <position position="85"/>
    </location>
    <ligand>
        <name>substrate</name>
    </ligand>
</feature>
<feature type="binding site" evidence="1">
    <location>
        <position position="47"/>
    </location>
    <ligand>
        <name>substrate</name>
    </ligand>
</feature>
<evidence type="ECO:0000256" key="1">
    <source>
        <dbReference type="PIRSR" id="PIRSR000705-2"/>
    </source>
</evidence>
<dbReference type="PANTHER" id="PTHR10513">
    <property type="entry name" value="DEOXYNUCLEOSIDE KINASE"/>
    <property type="match status" value="1"/>
</dbReference>
<dbReference type="PANTHER" id="PTHR10513:SF46">
    <property type="entry name" value="DEOXYGUANOSINE KINASE"/>
    <property type="match status" value="1"/>
</dbReference>
<dbReference type="GO" id="GO:0019136">
    <property type="term" value="F:deoxynucleoside kinase activity"/>
    <property type="evidence" value="ECO:0007669"/>
    <property type="project" value="InterPro"/>
</dbReference>
<keyword evidence="2" id="KW-0547">Nucleotide-binding</keyword>
<feature type="binding site" evidence="1">
    <location>
        <position position="35"/>
    </location>
    <ligand>
        <name>substrate</name>
    </ligand>
</feature>
<feature type="binding site" evidence="2">
    <location>
        <begin position="11"/>
        <end position="19"/>
    </location>
    <ligand>
        <name>ATP</name>
        <dbReference type="ChEBI" id="CHEBI:30616"/>
    </ligand>
</feature>
<accession>A0A7C0VBK8</accession>
<keyword evidence="4" id="KW-0808">Transferase</keyword>
<dbReference type="AlphaFoldDB" id="A0A7C0VBK8"/>
<dbReference type="InterPro" id="IPR050566">
    <property type="entry name" value="Deoxyribonucleoside_kinase"/>
</dbReference>
<dbReference type="InterPro" id="IPR027417">
    <property type="entry name" value="P-loop_NTPase"/>
</dbReference>